<evidence type="ECO:0000256" key="6">
    <source>
        <dbReference type="ARBA" id="ARBA00022989"/>
    </source>
</evidence>
<protein>
    <recommendedName>
        <fullName evidence="10">AzlC family protein</fullName>
    </recommendedName>
</protein>
<dbReference type="GO" id="GO:0005886">
    <property type="term" value="C:plasma membrane"/>
    <property type="evidence" value="ECO:0007669"/>
    <property type="project" value="UniProtKB-SubCell"/>
</dbReference>
<organism evidence="9">
    <name type="scientific">hydrothermal vent metagenome</name>
    <dbReference type="NCBI Taxonomy" id="652676"/>
    <lineage>
        <taxon>unclassified sequences</taxon>
        <taxon>metagenomes</taxon>
        <taxon>ecological metagenomes</taxon>
    </lineage>
</organism>
<comment type="subcellular location">
    <subcellularLocation>
        <location evidence="1">Cell membrane</location>
        <topology evidence="1">Multi-pass membrane protein</topology>
    </subcellularLocation>
</comment>
<keyword evidence="5 8" id="KW-0812">Transmembrane</keyword>
<feature type="transmembrane region" description="Helical" evidence="8">
    <location>
        <begin position="12"/>
        <end position="35"/>
    </location>
</feature>
<evidence type="ECO:0008006" key="10">
    <source>
        <dbReference type="Google" id="ProtNLM"/>
    </source>
</evidence>
<feature type="transmembrane region" description="Helical" evidence="8">
    <location>
        <begin position="165"/>
        <end position="183"/>
    </location>
</feature>
<dbReference type="EMBL" id="UOEK01000400">
    <property type="protein sequence ID" value="VAW07383.1"/>
    <property type="molecule type" value="Genomic_DNA"/>
</dbReference>
<evidence type="ECO:0000256" key="8">
    <source>
        <dbReference type="SAM" id="Phobius"/>
    </source>
</evidence>
<sequence length="231" mass="24626">MNTKDRPLIKRAVRDAIPLLIGALPFGVLMGLTIVEAESVNNFVGWLSSTLIFAGAAQIAMTSLLGSGGTVLLAITVGLVINARHMMYSAALAPRFTTQPRWFRILAPYWLIDQVFALIDTRIDDTVSDRDLRVYWLTIALTFFTMWNVFVTIGIFLGPVIPESWPVEFGVPAMFIGIVVPALKTRPAAVAAIVGAFVGATASTLPLGMGLLVGGLVGIVAGTAADRGARV</sequence>
<dbReference type="Pfam" id="PF03591">
    <property type="entry name" value="AzlC"/>
    <property type="match status" value="1"/>
</dbReference>
<feature type="transmembrane region" description="Helical" evidence="8">
    <location>
        <begin position="134"/>
        <end position="158"/>
    </location>
</feature>
<accession>A0A3B0STJ2</accession>
<evidence type="ECO:0000256" key="4">
    <source>
        <dbReference type="ARBA" id="ARBA00022475"/>
    </source>
</evidence>
<evidence type="ECO:0000256" key="1">
    <source>
        <dbReference type="ARBA" id="ARBA00004651"/>
    </source>
</evidence>
<dbReference type="GO" id="GO:1903785">
    <property type="term" value="P:L-valine transmembrane transport"/>
    <property type="evidence" value="ECO:0007669"/>
    <property type="project" value="TreeGrafter"/>
</dbReference>
<proteinExistence type="inferred from homology"/>
<keyword evidence="7 8" id="KW-0472">Membrane</keyword>
<dbReference type="PANTHER" id="PTHR34979">
    <property type="entry name" value="INNER MEMBRANE PROTEIN YGAZ"/>
    <property type="match status" value="1"/>
</dbReference>
<feature type="transmembrane region" description="Helical" evidence="8">
    <location>
        <begin position="189"/>
        <end position="222"/>
    </location>
</feature>
<evidence type="ECO:0000256" key="2">
    <source>
        <dbReference type="ARBA" id="ARBA00010735"/>
    </source>
</evidence>
<keyword evidence="6 8" id="KW-1133">Transmembrane helix</keyword>
<comment type="similarity">
    <text evidence="2">Belongs to the AzlC family.</text>
</comment>
<keyword evidence="3" id="KW-0813">Transport</keyword>
<evidence type="ECO:0000313" key="9">
    <source>
        <dbReference type="EMBL" id="VAW07383.1"/>
    </source>
</evidence>
<evidence type="ECO:0000256" key="7">
    <source>
        <dbReference type="ARBA" id="ARBA00023136"/>
    </source>
</evidence>
<reference evidence="9" key="1">
    <citation type="submission" date="2018-06" db="EMBL/GenBank/DDBJ databases">
        <authorList>
            <person name="Zhirakovskaya E."/>
        </authorList>
    </citation>
    <scope>NUCLEOTIDE SEQUENCE</scope>
</reference>
<dbReference type="InterPro" id="IPR011606">
    <property type="entry name" value="Brnchd-chn_aa_trnsp_permease"/>
</dbReference>
<dbReference type="PANTHER" id="PTHR34979:SF1">
    <property type="entry name" value="INNER MEMBRANE PROTEIN YGAZ"/>
    <property type="match status" value="1"/>
</dbReference>
<keyword evidence="4" id="KW-1003">Cell membrane</keyword>
<evidence type="ECO:0000256" key="3">
    <source>
        <dbReference type="ARBA" id="ARBA00022448"/>
    </source>
</evidence>
<dbReference type="AlphaFoldDB" id="A0A3B0STJ2"/>
<feature type="transmembrane region" description="Helical" evidence="8">
    <location>
        <begin position="55"/>
        <end position="81"/>
    </location>
</feature>
<gene>
    <name evidence="9" type="ORF">MNBD_ACTINO02-1865</name>
</gene>
<evidence type="ECO:0000256" key="5">
    <source>
        <dbReference type="ARBA" id="ARBA00022692"/>
    </source>
</evidence>
<name>A0A3B0STJ2_9ZZZZ</name>